<evidence type="ECO:0000259" key="1">
    <source>
        <dbReference type="Pfam" id="PF13391"/>
    </source>
</evidence>
<reference evidence="4 5" key="1">
    <citation type="submission" date="2019-11" db="EMBL/GenBank/DDBJ databases">
        <authorList>
            <person name="Holert J."/>
        </authorList>
    </citation>
    <scope>NUCLEOTIDE SEQUENCE [LARGE SCALE GENOMIC DNA]</scope>
    <source>
        <strain evidence="2">BC3_2A</strain>
        <strain evidence="3">SB11_1A</strain>
    </source>
</reference>
<dbReference type="Proteomes" id="UP000439591">
    <property type="component" value="Unassembled WGS sequence"/>
</dbReference>
<dbReference type="Pfam" id="PF13391">
    <property type="entry name" value="HNH_2"/>
    <property type="match status" value="1"/>
</dbReference>
<dbReference type="Proteomes" id="UP000435877">
    <property type="component" value="Unassembled WGS sequence"/>
</dbReference>
<dbReference type="InterPro" id="IPR003615">
    <property type="entry name" value="HNH_nuc"/>
</dbReference>
<dbReference type="EMBL" id="CACSIK010000002">
    <property type="protein sequence ID" value="CAA0106221.1"/>
    <property type="molecule type" value="Genomic_DNA"/>
</dbReference>
<evidence type="ECO:0000313" key="3">
    <source>
        <dbReference type="EMBL" id="CAA0106221.1"/>
    </source>
</evidence>
<accession>A0A5S9PPG8</accession>
<dbReference type="CDD" id="cd00085">
    <property type="entry name" value="HNHc"/>
    <property type="match status" value="1"/>
</dbReference>
<feature type="domain" description="HNH nuclease" evidence="1">
    <location>
        <begin position="19"/>
        <end position="85"/>
    </location>
</feature>
<proteinExistence type="predicted"/>
<dbReference type="AlphaFoldDB" id="A0A5S9PPG8"/>
<evidence type="ECO:0000313" key="4">
    <source>
        <dbReference type="Proteomes" id="UP000435877"/>
    </source>
</evidence>
<dbReference type="PROSITE" id="PS51257">
    <property type="entry name" value="PROKAR_LIPOPROTEIN"/>
    <property type="match status" value="1"/>
</dbReference>
<dbReference type="OrthoDB" id="9052589at2"/>
<organism evidence="2 5">
    <name type="scientific">Zhongshania aliphaticivorans</name>
    <dbReference type="NCBI Taxonomy" id="1470434"/>
    <lineage>
        <taxon>Bacteria</taxon>
        <taxon>Pseudomonadati</taxon>
        <taxon>Pseudomonadota</taxon>
        <taxon>Gammaproteobacteria</taxon>
        <taxon>Cellvibrionales</taxon>
        <taxon>Spongiibacteraceae</taxon>
        <taxon>Zhongshania</taxon>
    </lineage>
</organism>
<dbReference type="EMBL" id="CACSIM010000003">
    <property type="protein sequence ID" value="CAA0106020.1"/>
    <property type="molecule type" value="Genomic_DNA"/>
</dbReference>
<gene>
    <name evidence="3" type="ORF">IHBHHGIJ_02928</name>
    <name evidence="2" type="ORF">KFEGEMFD_02301</name>
</gene>
<evidence type="ECO:0000313" key="5">
    <source>
        <dbReference type="Proteomes" id="UP000439591"/>
    </source>
</evidence>
<protein>
    <recommendedName>
        <fullName evidence="1">HNH nuclease domain-containing protein</fullName>
    </recommendedName>
</protein>
<name>A0A5S9PPG8_9GAMM</name>
<dbReference type="RefSeq" id="WP_159269621.1">
    <property type="nucleotide sequence ID" value="NZ_CACSIK010000002.1"/>
</dbReference>
<keyword evidence="4" id="KW-1185">Reference proteome</keyword>
<evidence type="ECO:0000313" key="2">
    <source>
        <dbReference type="EMBL" id="CAA0106020.1"/>
    </source>
</evidence>
<sequence length="239" mass="27383">MAITNKSIKLLWSNAAGICSFSGCAEKLSVEQAAGVAPYTLGEMAHIKGNKPGSNRYDQSQSSTERDSYENLILLCPTHHTLIDKEENEAEYPVDLLLEMKNQHESFISNRLGVEKFENTDQLKDKISIYMSENHQAWNQYGPLSDNARRNPNNDQVHALWTSARLSTIIPNNREVVKILQENRELFSKLEQRIISKFIMHVESYEAWVNDDIPYQAVLRFPTDFEELVFGEEDASTQR</sequence>